<feature type="domain" description="Glycosyltransferase subfamily 4-like N-terminal" evidence="2">
    <location>
        <begin position="21"/>
        <end position="153"/>
    </location>
</feature>
<evidence type="ECO:0000259" key="2">
    <source>
        <dbReference type="Pfam" id="PF13439"/>
    </source>
</evidence>
<dbReference type="GO" id="GO:0016757">
    <property type="term" value="F:glycosyltransferase activity"/>
    <property type="evidence" value="ECO:0007669"/>
    <property type="project" value="TreeGrafter"/>
</dbReference>
<dbReference type="Pfam" id="PF00534">
    <property type="entry name" value="Glycos_transf_1"/>
    <property type="match status" value="1"/>
</dbReference>
<dbReference type="RefSeq" id="WP_051682637.1">
    <property type="nucleotide sequence ID" value="NZ_CAMETI010000011.1"/>
</dbReference>
<dbReference type="InterPro" id="IPR001296">
    <property type="entry name" value="Glyco_trans_1"/>
</dbReference>
<dbReference type="InterPro" id="IPR050194">
    <property type="entry name" value="Glycosyltransferase_grp1"/>
</dbReference>
<dbReference type="GeneID" id="90983122"/>
<dbReference type="EMBL" id="JMKI01000016">
    <property type="protein sequence ID" value="KEJ92788.1"/>
    <property type="molecule type" value="Genomic_DNA"/>
</dbReference>
<dbReference type="OrthoDB" id="3199616at2"/>
<dbReference type="eggNOG" id="COG0438">
    <property type="taxonomic scope" value="Bacteria"/>
</dbReference>
<sequence length="361" mass="39383">MRVLHYVDENNLTWRESWIALLLKLTELGVDNRALCRGGGTLAARLREGGIETAEYRPLFPSAPALCRGAAKRFDEAAPDIIHTRLSSAAAIGGLWGRRGNVPVVSTVDKHAKIKYYRNADMILPCSEAVARHMEAQGFPPERSRVVYNPIDARFYKRDERARREMRAKNSTGEGDVVIAAGGRFDDGKGFGALIEGYALFLKGTGRGAGTKLWLIGDGPLRAEMEGAVSRLGAAGSVLFSGYVDDVREWLWGADVFVSPSERPEGFSVMLLEAMACGLPAIATNIGGSPEIVTEGVNGLLYEPGDASALAERFARIFSLRAKLPQLRAEAERSAAQFGLDAVAERTIDIYERLLSRKNKR</sequence>
<organism evidence="3 4">
    <name type="scientific">Synergistes jonesii</name>
    <dbReference type="NCBI Taxonomy" id="2754"/>
    <lineage>
        <taxon>Bacteria</taxon>
        <taxon>Thermotogati</taxon>
        <taxon>Synergistota</taxon>
        <taxon>Synergistia</taxon>
        <taxon>Synergistales</taxon>
        <taxon>Synergistaceae</taxon>
        <taxon>Synergistes</taxon>
    </lineage>
</organism>
<dbReference type="SUPFAM" id="SSF53756">
    <property type="entry name" value="UDP-Glycosyltransferase/glycogen phosphorylase"/>
    <property type="match status" value="1"/>
</dbReference>
<evidence type="ECO:0000259" key="1">
    <source>
        <dbReference type="Pfam" id="PF00534"/>
    </source>
</evidence>
<keyword evidence="4" id="KW-1185">Reference proteome</keyword>
<accession>A0A073IR11</accession>
<dbReference type="CDD" id="cd03811">
    <property type="entry name" value="GT4_GT28_WabH-like"/>
    <property type="match status" value="1"/>
</dbReference>
<evidence type="ECO:0000313" key="3">
    <source>
        <dbReference type="EMBL" id="KEJ92788.1"/>
    </source>
</evidence>
<evidence type="ECO:0008006" key="5">
    <source>
        <dbReference type="Google" id="ProtNLM"/>
    </source>
</evidence>
<feature type="domain" description="Glycosyl transferase family 1" evidence="1">
    <location>
        <begin position="163"/>
        <end position="330"/>
    </location>
</feature>
<dbReference type="PANTHER" id="PTHR45947:SF3">
    <property type="entry name" value="SULFOQUINOVOSYL TRANSFERASE SQD2"/>
    <property type="match status" value="1"/>
</dbReference>
<reference evidence="3 4" key="1">
    <citation type="submission" date="2014-04" db="EMBL/GenBank/DDBJ databases">
        <title>Draft Genome Sequence of Synergistes jonesii.</title>
        <authorList>
            <person name="Coil D.A."/>
            <person name="Eisen J.A."/>
            <person name="Holland-Moritz H.E."/>
        </authorList>
    </citation>
    <scope>NUCLEOTIDE SEQUENCE [LARGE SCALE GENOMIC DNA]</scope>
    <source>
        <strain evidence="3 4">78-1</strain>
    </source>
</reference>
<dbReference type="Pfam" id="PF13439">
    <property type="entry name" value="Glyco_transf_4"/>
    <property type="match status" value="1"/>
</dbReference>
<dbReference type="Proteomes" id="UP000027665">
    <property type="component" value="Unassembled WGS sequence"/>
</dbReference>
<dbReference type="Gene3D" id="3.40.50.2000">
    <property type="entry name" value="Glycogen Phosphorylase B"/>
    <property type="match status" value="2"/>
</dbReference>
<dbReference type="STRING" id="2754.EH55_01005"/>
<evidence type="ECO:0000313" key="4">
    <source>
        <dbReference type="Proteomes" id="UP000027665"/>
    </source>
</evidence>
<dbReference type="AlphaFoldDB" id="A0A073IR11"/>
<comment type="caution">
    <text evidence="3">The sequence shown here is derived from an EMBL/GenBank/DDBJ whole genome shotgun (WGS) entry which is preliminary data.</text>
</comment>
<gene>
    <name evidence="3" type="ORF">EH55_01005</name>
</gene>
<name>A0A073IR11_9BACT</name>
<dbReference type="PANTHER" id="PTHR45947">
    <property type="entry name" value="SULFOQUINOVOSYL TRANSFERASE SQD2"/>
    <property type="match status" value="1"/>
</dbReference>
<proteinExistence type="predicted"/>
<dbReference type="InterPro" id="IPR028098">
    <property type="entry name" value="Glyco_trans_4-like_N"/>
</dbReference>
<protein>
    <recommendedName>
        <fullName evidence="5">Glycosyl transferase family 1</fullName>
    </recommendedName>
</protein>